<keyword evidence="3 5" id="KW-0413">Isomerase</keyword>
<name>A0A644SPV5_9ZZZZ</name>
<dbReference type="InterPro" id="IPR009006">
    <property type="entry name" value="Ala_racemase/Decarboxylase_C"/>
</dbReference>
<feature type="domain" description="Alanine racemase C-terminal" evidence="4">
    <location>
        <begin position="689"/>
        <end position="813"/>
    </location>
</feature>
<dbReference type="Gene3D" id="3.40.1190.10">
    <property type="entry name" value="Mur-like, catalytic domain"/>
    <property type="match status" value="1"/>
</dbReference>
<dbReference type="NCBIfam" id="NF008897">
    <property type="entry name" value="PRK11930.1"/>
    <property type="match status" value="1"/>
</dbReference>
<dbReference type="SUPFAM" id="SSF51419">
    <property type="entry name" value="PLP-binding barrel"/>
    <property type="match status" value="1"/>
</dbReference>
<dbReference type="FunFam" id="3.20.20.10:FF:000002">
    <property type="entry name" value="Alanine racemase"/>
    <property type="match status" value="1"/>
</dbReference>
<dbReference type="PANTHER" id="PTHR30511:SF0">
    <property type="entry name" value="ALANINE RACEMASE, CATABOLIC-RELATED"/>
    <property type="match status" value="1"/>
</dbReference>
<dbReference type="PRINTS" id="PR00992">
    <property type="entry name" value="ALARACEMASE"/>
</dbReference>
<dbReference type="InterPro" id="IPR029066">
    <property type="entry name" value="PLP-binding_barrel"/>
</dbReference>
<evidence type="ECO:0000256" key="2">
    <source>
        <dbReference type="ARBA" id="ARBA00022898"/>
    </source>
</evidence>
<organism evidence="5">
    <name type="scientific">bioreactor metagenome</name>
    <dbReference type="NCBI Taxonomy" id="1076179"/>
    <lineage>
        <taxon>unclassified sequences</taxon>
        <taxon>metagenomes</taxon>
        <taxon>ecological metagenomes</taxon>
    </lineage>
</organism>
<dbReference type="GO" id="GO:0006522">
    <property type="term" value="P:alanine metabolic process"/>
    <property type="evidence" value="ECO:0007669"/>
    <property type="project" value="InterPro"/>
</dbReference>
<dbReference type="SMART" id="SM01005">
    <property type="entry name" value="Ala_racemase_C"/>
    <property type="match status" value="1"/>
</dbReference>
<dbReference type="InterPro" id="IPR001608">
    <property type="entry name" value="Ala_racemase_N"/>
</dbReference>
<dbReference type="InterPro" id="IPR011079">
    <property type="entry name" value="Ala_racemase_C"/>
</dbReference>
<keyword evidence="2" id="KW-0663">Pyridoxal phosphate</keyword>
<dbReference type="HAMAP" id="MF_01201">
    <property type="entry name" value="Ala_racemase"/>
    <property type="match status" value="1"/>
</dbReference>
<accession>A0A644SPV5</accession>
<dbReference type="EC" id="5.1.1.1" evidence="5"/>
<evidence type="ECO:0000256" key="1">
    <source>
        <dbReference type="ARBA" id="ARBA00001933"/>
    </source>
</evidence>
<dbReference type="Gene3D" id="3.20.20.10">
    <property type="entry name" value="Alanine racemase"/>
    <property type="match status" value="1"/>
</dbReference>
<evidence type="ECO:0000256" key="3">
    <source>
        <dbReference type="ARBA" id="ARBA00023235"/>
    </source>
</evidence>
<evidence type="ECO:0000313" key="5">
    <source>
        <dbReference type="EMBL" id="MPL56684.1"/>
    </source>
</evidence>
<dbReference type="SUPFAM" id="SSF53244">
    <property type="entry name" value="MurD-like peptide ligases, peptide-binding domain"/>
    <property type="match status" value="1"/>
</dbReference>
<dbReference type="InterPro" id="IPR000821">
    <property type="entry name" value="Ala_racemase"/>
</dbReference>
<dbReference type="CDD" id="cd00430">
    <property type="entry name" value="PLPDE_III_AR"/>
    <property type="match status" value="1"/>
</dbReference>
<dbReference type="InterPro" id="IPR035911">
    <property type="entry name" value="MurE/MurF_N"/>
</dbReference>
<comment type="cofactor">
    <cofactor evidence="1">
        <name>pyridoxal 5'-phosphate</name>
        <dbReference type="ChEBI" id="CHEBI:597326"/>
    </cofactor>
</comment>
<dbReference type="SUPFAM" id="SSF50621">
    <property type="entry name" value="Alanine racemase C-terminal domain-like"/>
    <property type="match status" value="1"/>
</dbReference>
<reference evidence="5" key="1">
    <citation type="submission" date="2019-08" db="EMBL/GenBank/DDBJ databases">
        <authorList>
            <person name="Kucharzyk K."/>
            <person name="Murdoch R.W."/>
            <person name="Higgins S."/>
            <person name="Loffler F."/>
        </authorList>
    </citation>
    <scope>NUCLEOTIDE SEQUENCE</scope>
</reference>
<comment type="caution">
    <text evidence="5">The sequence shown here is derived from an EMBL/GenBank/DDBJ whole genome shotgun (WGS) entry which is preliminary data.</text>
</comment>
<dbReference type="PANTHER" id="PTHR30511">
    <property type="entry name" value="ALANINE RACEMASE"/>
    <property type="match status" value="1"/>
</dbReference>
<dbReference type="SUPFAM" id="SSF63418">
    <property type="entry name" value="MurE/MurF N-terminal domain"/>
    <property type="match status" value="1"/>
</dbReference>
<protein>
    <submittedName>
        <fullName evidence="5">Alanine racemase</fullName>
        <ecNumber evidence="5">5.1.1.1</ecNumber>
    </submittedName>
</protein>
<dbReference type="Gene3D" id="3.40.1390.10">
    <property type="entry name" value="MurE/MurF, N-terminal domain"/>
    <property type="match status" value="1"/>
</dbReference>
<dbReference type="InterPro" id="IPR036565">
    <property type="entry name" value="Mur-like_cat_sf"/>
</dbReference>
<dbReference type="Pfam" id="PF00842">
    <property type="entry name" value="Ala_racemase_C"/>
    <property type="match status" value="1"/>
</dbReference>
<dbReference type="Pfam" id="PF08245">
    <property type="entry name" value="Mur_ligase_M"/>
    <property type="match status" value="1"/>
</dbReference>
<dbReference type="GO" id="GO:0005829">
    <property type="term" value="C:cytosol"/>
    <property type="evidence" value="ECO:0007669"/>
    <property type="project" value="TreeGrafter"/>
</dbReference>
<dbReference type="EMBL" id="VSSQ01000003">
    <property type="protein sequence ID" value="MPL56684.1"/>
    <property type="molecule type" value="Genomic_DNA"/>
</dbReference>
<dbReference type="InterPro" id="IPR036615">
    <property type="entry name" value="Mur_ligase_C_dom_sf"/>
</dbReference>
<proteinExistence type="inferred from homology"/>
<gene>
    <name evidence="5" type="ORF">SDC9_02173</name>
</gene>
<dbReference type="GO" id="GO:0005524">
    <property type="term" value="F:ATP binding"/>
    <property type="evidence" value="ECO:0007669"/>
    <property type="project" value="InterPro"/>
</dbReference>
<dbReference type="GO" id="GO:0016881">
    <property type="term" value="F:acid-amino acid ligase activity"/>
    <property type="evidence" value="ECO:0007669"/>
    <property type="project" value="InterPro"/>
</dbReference>
<evidence type="ECO:0000259" key="4">
    <source>
        <dbReference type="SMART" id="SM01005"/>
    </source>
</evidence>
<dbReference type="NCBIfam" id="TIGR00492">
    <property type="entry name" value="alr"/>
    <property type="match status" value="1"/>
</dbReference>
<dbReference type="Gene3D" id="2.40.37.10">
    <property type="entry name" value="Lyase, Ornithine Decarboxylase, Chain A, domain 1"/>
    <property type="match status" value="1"/>
</dbReference>
<dbReference type="Pfam" id="PF01168">
    <property type="entry name" value="Ala_racemase_N"/>
    <property type="match status" value="1"/>
</dbReference>
<dbReference type="AlphaFoldDB" id="A0A644SPV5"/>
<dbReference type="InterPro" id="IPR013221">
    <property type="entry name" value="Mur_ligase_cen"/>
</dbReference>
<dbReference type="SUPFAM" id="SSF53623">
    <property type="entry name" value="MurD-like peptide ligases, catalytic domain"/>
    <property type="match status" value="1"/>
</dbReference>
<sequence length="815" mass="93196">MNYSTKEIAEITQSQIIGDKNLQIQHIAFDSRNIYSTLKTAFIAINTHKNSGEKYISQAIEKGIKVIISEKFYSEYDGITWIIVENSVKFLQDLAHYHIKNHPIKTIGITGSNGKTIVKEWLYQCLWNEFPTVKSPKSFNSQIGLPISLLQTSEKHQVGIFEVGISKPQEMKTLEEIFSPKIGILTHIGTAHSSNFENELQLIKEKLILFKNSEIIIYNGDNEQVCKEIKTQYSDKKLISFGLKTHNDVKIICDYKDRSQEILVQYFSEKLSFPANQRDEATLTNALAVICILKEFDFTNEKIVEKINNLKAVEMRLESVNGVRNNLIINDSFNLDLDSLTIAYQFINQYNRDEKTLVLSDIFDVKNDDVSLYHKVAEITNQQNFKQIFLVGNQISRFQEKFNAKTYTFSTTKELLESQQLNSIENQLILLKGARIFEFEKIKSHLELQKHDTVLEINLNAILHNINVHKSLLKPETKMCAMVKAYSYGLGGYEIAEFLQHHHIDYLGVAYADEGVDLRKNGITTPILVMNPEQGSYDVIIDYNLEPEIYSLRVLELFANQLQLKGIQQKYPIHIKVETGMHRLGFKEHEIDELVENLKKYNVKVASIFSHLSSADVPEEDDYTMEQIHTFQRVSSKISEALGYQPIRHILNTAGITYYSDYQFEMVRIGIGMVGISANPKVKKQLQSAVTFKTVISQISEVKQGDSIGYNRKYKAEKDTRIATIPVGYADGIPRLIGNKKGFVGIQNQKVSIVGNICMDMLMVDLQNIKAKEGDEVIIFNGNPTLEEFSGYCQTIPYEVLTSISRRVKRIYIKD</sequence>
<dbReference type="GO" id="GO:0008784">
    <property type="term" value="F:alanine racemase activity"/>
    <property type="evidence" value="ECO:0007669"/>
    <property type="project" value="UniProtKB-EC"/>
</dbReference>
<dbReference type="GO" id="GO:0030170">
    <property type="term" value="F:pyridoxal phosphate binding"/>
    <property type="evidence" value="ECO:0007669"/>
    <property type="project" value="TreeGrafter"/>
</dbReference>
<dbReference type="Gene3D" id="3.90.190.20">
    <property type="entry name" value="Mur ligase, C-terminal domain"/>
    <property type="match status" value="1"/>
</dbReference>